<dbReference type="PATRIC" id="fig|1395513.3.peg.3454"/>
<sequence>MKSTFLSKRMGITLLVAAAIVIASLAIYGEVVDYKATQSIKTEQSVDRYSFRSNRTILLQLKNGYVIHLDLSSVPLNIQRGNKNTLYRVPGTLSKYSAANKNRGYVLTLTPKEYKSFNEEFLNNYGQAGMFVHNKQNHSELVYVSI</sequence>
<comment type="caution">
    <text evidence="1">The sequence shown here is derived from an EMBL/GenBank/DDBJ whole genome shotgun (WGS) entry which is preliminary data.</text>
</comment>
<protein>
    <submittedName>
        <fullName evidence="1">Uncharacterized protein</fullName>
    </submittedName>
</protein>
<evidence type="ECO:0000313" key="1">
    <source>
        <dbReference type="EMBL" id="EST10468.1"/>
    </source>
</evidence>
<name>V6IU01_9BACL</name>
<dbReference type="RefSeq" id="WP_023511602.1">
    <property type="nucleotide sequence ID" value="NZ_AWTC01000023.1"/>
</dbReference>
<organism evidence="1 2">
    <name type="scientific">Sporolactobacillus laevolacticus DSM 442</name>
    <dbReference type="NCBI Taxonomy" id="1395513"/>
    <lineage>
        <taxon>Bacteria</taxon>
        <taxon>Bacillati</taxon>
        <taxon>Bacillota</taxon>
        <taxon>Bacilli</taxon>
        <taxon>Bacillales</taxon>
        <taxon>Sporolactobacillaceae</taxon>
        <taxon>Sporolactobacillus</taxon>
    </lineage>
</organism>
<dbReference type="AlphaFoldDB" id="V6IU01"/>
<gene>
    <name evidence="1" type="ORF">P343_17025</name>
</gene>
<proteinExistence type="predicted"/>
<evidence type="ECO:0000313" key="2">
    <source>
        <dbReference type="Proteomes" id="UP000018296"/>
    </source>
</evidence>
<dbReference type="EMBL" id="AWTC01000023">
    <property type="protein sequence ID" value="EST10468.1"/>
    <property type="molecule type" value="Genomic_DNA"/>
</dbReference>
<dbReference type="STRING" id="1395513.P343_17025"/>
<reference evidence="1 2" key="1">
    <citation type="journal article" date="2013" name="Genome Announc.">
        <title>Genome Sequence of Sporolactobacillus laevolacticus DSM442, an Efficient Polymer-Grade D-Lactate Producer from Agricultural Waste Cottonseed as a Nitrogen Source.</title>
        <authorList>
            <person name="Wang H."/>
            <person name="Wang L."/>
            <person name="Ju J."/>
            <person name="Yu B."/>
            <person name="Ma Y."/>
        </authorList>
    </citation>
    <scope>NUCLEOTIDE SEQUENCE [LARGE SCALE GENOMIC DNA]</scope>
    <source>
        <strain evidence="1 2">DSM 442</strain>
    </source>
</reference>
<dbReference type="OrthoDB" id="2988877at2"/>
<keyword evidence="2" id="KW-1185">Reference proteome</keyword>
<accession>V6IU01</accession>
<dbReference type="Proteomes" id="UP000018296">
    <property type="component" value="Unassembled WGS sequence"/>
</dbReference>